<dbReference type="Proteomes" id="UP000218831">
    <property type="component" value="Unassembled WGS sequence"/>
</dbReference>
<dbReference type="InterPro" id="IPR058627">
    <property type="entry name" value="MdtA-like_C"/>
</dbReference>
<keyword evidence="7" id="KW-1185">Reference proteome</keyword>
<dbReference type="InterPro" id="IPR006143">
    <property type="entry name" value="RND_pump_MFP"/>
</dbReference>
<evidence type="ECO:0000259" key="5">
    <source>
        <dbReference type="Pfam" id="PF25973"/>
    </source>
</evidence>
<dbReference type="SUPFAM" id="SSF111369">
    <property type="entry name" value="HlyD-like secretion proteins"/>
    <property type="match status" value="1"/>
</dbReference>
<keyword evidence="3" id="KW-0732">Signal</keyword>
<evidence type="ECO:0000259" key="4">
    <source>
        <dbReference type="Pfam" id="PF25967"/>
    </source>
</evidence>
<dbReference type="NCBIfam" id="TIGR01730">
    <property type="entry name" value="RND_mfp"/>
    <property type="match status" value="1"/>
</dbReference>
<dbReference type="OrthoDB" id="9806939at2"/>
<dbReference type="Gene3D" id="2.40.420.20">
    <property type="match status" value="1"/>
</dbReference>
<dbReference type="Pfam" id="PF25967">
    <property type="entry name" value="RND-MFP_C"/>
    <property type="match status" value="1"/>
</dbReference>
<accession>A0A2A2GB21</accession>
<gene>
    <name evidence="6" type="ORF">CK503_05560</name>
</gene>
<dbReference type="PANTHER" id="PTHR30469">
    <property type="entry name" value="MULTIDRUG RESISTANCE PROTEIN MDTA"/>
    <property type="match status" value="1"/>
</dbReference>
<comment type="similarity">
    <text evidence="1">Belongs to the membrane fusion protein (MFP) (TC 8.A.1) family.</text>
</comment>
<dbReference type="GO" id="GO:0015562">
    <property type="term" value="F:efflux transmembrane transporter activity"/>
    <property type="evidence" value="ECO:0007669"/>
    <property type="project" value="TreeGrafter"/>
</dbReference>
<dbReference type="PROSITE" id="PS51257">
    <property type="entry name" value="PROKAR_LIPOPROTEIN"/>
    <property type="match status" value="1"/>
</dbReference>
<dbReference type="InterPro" id="IPR058647">
    <property type="entry name" value="BSH_CzcB-like"/>
</dbReference>
<dbReference type="AlphaFoldDB" id="A0A2A2GB21"/>
<dbReference type="Gene3D" id="2.40.50.100">
    <property type="match status" value="1"/>
</dbReference>
<feature type="coiled-coil region" evidence="2">
    <location>
        <begin position="105"/>
        <end position="163"/>
    </location>
</feature>
<sequence>MDIRTMNKLLVFVFSTLILASACSDGPAVENEKEDNTVSVNVEKVIPSTFNHYLNIQGNVESDKTISITPKATATVEEIPVRAGDFVEKGAVLAKLDGEVTRTQIEEVKSQLKLAKTRYERQKNLRKDNIGSEIQLLEAETQVRSLENQLATLQEQYDNYTITATISGTVNRVYIKEGENIGPGEPAFQIANSEALKVTAEISEFYINRVETTDSVTITLPSIDKQIVKPIDVVSKVIDPMNRTFGIEVYIPNIDGMVYPNMVAKLKVNDYQQNNVLTVPINIVQSTNGGGYLYVAEETESGWLAKQRSVVTGKSYQDKIIIEEGLEPGDQIITVGYNNINDGDPISIQEN</sequence>
<feature type="signal peptide" evidence="3">
    <location>
        <begin position="1"/>
        <end position="24"/>
    </location>
</feature>
<dbReference type="EMBL" id="NSKE01000003">
    <property type="protein sequence ID" value="PAU94936.1"/>
    <property type="molecule type" value="Genomic_DNA"/>
</dbReference>
<dbReference type="Pfam" id="PF25973">
    <property type="entry name" value="BSH_CzcB"/>
    <property type="match status" value="1"/>
</dbReference>
<evidence type="ECO:0000256" key="2">
    <source>
        <dbReference type="SAM" id="Coils"/>
    </source>
</evidence>
<feature type="domain" description="CzcB-like barrel-sandwich hybrid" evidence="5">
    <location>
        <begin position="65"/>
        <end position="192"/>
    </location>
</feature>
<evidence type="ECO:0000256" key="1">
    <source>
        <dbReference type="ARBA" id="ARBA00009477"/>
    </source>
</evidence>
<organism evidence="6 7">
    <name type="scientific">Fodinibius salipaludis</name>
    <dbReference type="NCBI Taxonomy" id="2032627"/>
    <lineage>
        <taxon>Bacteria</taxon>
        <taxon>Pseudomonadati</taxon>
        <taxon>Balneolota</taxon>
        <taxon>Balneolia</taxon>
        <taxon>Balneolales</taxon>
        <taxon>Balneolaceae</taxon>
        <taxon>Fodinibius</taxon>
    </lineage>
</organism>
<reference evidence="6 7" key="1">
    <citation type="submission" date="2017-08" db="EMBL/GenBank/DDBJ databases">
        <title>Aliifodinibius alkalisoli sp. nov., isolated from saline alkaline soil.</title>
        <authorList>
            <person name="Liu D."/>
            <person name="Zhang G."/>
        </authorList>
    </citation>
    <scope>NUCLEOTIDE SEQUENCE [LARGE SCALE GENOMIC DNA]</scope>
    <source>
        <strain evidence="6 7">WN023</strain>
    </source>
</reference>
<dbReference type="PANTHER" id="PTHR30469:SF15">
    <property type="entry name" value="HLYD FAMILY OF SECRETION PROTEINS"/>
    <property type="match status" value="1"/>
</dbReference>
<evidence type="ECO:0000313" key="6">
    <source>
        <dbReference type="EMBL" id="PAU94936.1"/>
    </source>
</evidence>
<dbReference type="GO" id="GO:1990281">
    <property type="term" value="C:efflux pump complex"/>
    <property type="evidence" value="ECO:0007669"/>
    <property type="project" value="TreeGrafter"/>
</dbReference>
<comment type="caution">
    <text evidence="6">The sequence shown here is derived from an EMBL/GenBank/DDBJ whole genome shotgun (WGS) entry which is preliminary data.</text>
</comment>
<dbReference type="Gene3D" id="1.10.287.470">
    <property type="entry name" value="Helix hairpin bin"/>
    <property type="match status" value="1"/>
</dbReference>
<protein>
    <submittedName>
        <fullName evidence="6">Efflux transporter periplasmic adaptor subunit</fullName>
    </submittedName>
</protein>
<name>A0A2A2GB21_9BACT</name>
<feature type="domain" description="Multidrug resistance protein MdtA-like C-terminal permuted SH3" evidence="4">
    <location>
        <begin position="275"/>
        <end position="336"/>
    </location>
</feature>
<evidence type="ECO:0000256" key="3">
    <source>
        <dbReference type="SAM" id="SignalP"/>
    </source>
</evidence>
<proteinExistence type="inferred from homology"/>
<dbReference type="Gene3D" id="2.40.30.170">
    <property type="match status" value="1"/>
</dbReference>
<evidence type="ECO:0000313" key="7">
    <source>
        <dbReference type="Proteomes" id="UP000218831"/>
    </source>
</evidence>
<keyword evidence="2" id="KW-0175">Coiled coil</keyword>
<feature type="chain" id="PRO_5013013929" evidence="3">
    <location>
        <begin position="25"/>
        <end position="351"/>
    </location>
</feature>